<evidence type="ECO:0000313" key="1">
    <source>
        <dbReference type="EMBL" id="RAK87435.1"/>
    </source>
</evidence>
<protein>
    <submittedName>
        <fullName evidence="1">Uncharacterized protein</fullName>
    </submittedName>
</protein>
<accession>A0ACD1IAZ0</accession>
<proteinExistence type="predicted"/>
<dbReference type="Proteomes" id="UP000249748">
    <property type="component" value="Unassembled WGS sequence"/>
</dbReference>
<evidence type="ECO:0000313" key="2">
    <source>
        <dbReference type="Proteomes" id="UP000249748"/>
    </source>
</evidence>
<dbReference type="EMBL" id="KZ824555">
    <property type="protein sequence ID" value="RAK87435.1"/>
    <property type="molecule type" value="Genomic_DNA"/>
</dbReference>
<name>A0ACD1IAZ0_9EURO</name>
<sequence>MIIWGLLLSTTRWHTCTFFFALVCIVIMINWTGCHFFIAKMTFAFQSKPSSIFYLLVYGRKRITDPF</sequence>
<gene>
    <name evidence="1" type="ORF">BO79DRAFT_30763</name>
</gene>
<organism evidence="1 2">
    <name type="scientific">Aspergillus costaricaensis CBS 115574</name>
    <dbReference type="NCBI Taxonomy" id="1448317"/>
    <lineage>
        <taxon>Eukaryota</taxon>
        <taxon>Fungi</taxon>
        <taxon>Dikarya</taxon>
        <taxon>Ascomycota</taxon>
        <taxon>Pezizomycotina</taxon>
        <taxon>Eurotiomycetes</taxon>
        <taxon>Eurotiomycetidae</taxon>
        <taxon>Eurotiales</taxon>
        <taxon>Aspergillaceae</taxon>
        <taxon>Aspergillus</taxon>
        <taxon>Aspergillus subgen. Circumdati</taxon>
    </lineage>
</organism>
<keyword evidence="2" id="KW-1185">Reference proteome</keyword>
<reference evidence="1" key="1">
    <citation type="submission" date="2018-02" db="EMBL/GenBank/DDBJ databases">
        <title>The genomes of Aspergillus section Nigri reveals drivers in fungal speciation.</title>
        <authorList>
            <consortium name="DOE Joint Genome Institute"/>
            <person name="Vesth T.C."/>
            <person name="Nybo J."/>
            <person name="Theobald S."/>
            <person name="Brandl J."/>
            <person name="Frisvad J.C."/>
            <person name="Nielsen K.F."/>
            <person name="Lyhne E.K."/>
            <person name="Kogle M.E."/>
            <person name="Kuo A."/>
            <person name="Riley R."/>
            <person name="Clum A."/>
            <person name="Nolan M."/>
            <person name="Lipzen A."/>
            <person name="Salamov A."/>
            <person name="Henrissat B."/>
            <person name="Wiebenga A."/>
            <person name="De vries R.P."/>
            <person name="Grigoriev I.V."/>
            <person name="Mortensen U.H."/>
            <person name="Andersen M.R."/>
            <person name="Baker S.E."/>
        </authorList>
    </citation>
    <scope>NUCLEOTIDE SEQUENCE</scope>
    <source>
        <strain evidence="1">CBS 115574</strain>
    </source>
</reference>